<proteinExistence type="predicted"/>
<organism evidence="2 3">
    <name type="scientific">Helianthus annuus</name>
    <name type="common">Common sunflower</name>
    <dbReference type="NCBI Taxonomy" id="4232"/>
    <lineage>
        <taxon>Eukaryota</taxon>
        <taxon>Viridiplantae</taxon>
        <taxon>Streptophyta</taxon>
        <taxon>Embryophyta</taxon>
        <taxon>Tracheophyta</taxon>
        <taxon>Spermatophyta</taxon>
        <taxon>Magnoliopsida</taxon>
        <taxon>eudicotyledons</taxon>
        <taxon>Gunneridae</taxon>
        <taxon>Pentapetalae</taxon>
        <taxon>asterids</taxon>
        <taxon>campanulids</taxon>
        <taxon>Asterales</taxon>
        <taxon>Asteraceae</taxon>
        <taxon>Asteroideae</taxon>
        <taxon>Heliantheae alliance</taxon>
        <taxon>Heliantheae</taxon>
        <taxon>Helianthus</taxon>
    </lineage>
</organism>
<name>A0A251U3Z9_HELAN</name>
<evidence type="ECO:0000313" key="1">
    <source>
        <dbReference type="EMBL" id="KAF5794028.1"/>
    </source>
</evidence>
<reference evidence="1" key="3">
    <citation type="submission" date="2020-06" db="EMBL/GenBank/DDBJ databases">
        <title>Helianthus annuus Genome sequencing and assembly Release 2.</title>
        <authorList>
            <person name="Gouzy J."/>
            <person name="Langlade N."/>
            <person name="Munos S."/>
        </authorList>
    </citation>
    <scope>NUCLEOTIDE SEQUENCE</scope>
    <source>
        <tissue evidence="1">Leaves</tissue>
    </source>
</reference>
<dbReference type="InParanoid" id="A0A251U3Z9"/>
<dbReference type="AlphaFoldDB" id="A0A251U3Z9"/>
<reference evidence="1 3" key="1">
    <citation type="journal article" date="2017" name="Nature">
        <title>The sunflower genome provides insights into oil metabolism, flowering and Asterid evolution.</title>
        <authorList>
            <person name="Badouin H."/>
            <person name="Gouzy J."/>
            <person name="Grassa C.J."/>
            <person name="Murat F."/>
            <person name="Staton S.E."/>
            <person name="Cottret L."/>
            <person name="Lelandais-Briere C."/>
            <person name="Owens G.L."/>
            <person name="Carrere S."/>
            <person name="Mayjonade B."/>
            <person name="Legrand L."/>
            <person name="Gill N."/>
            <person name="Kane N.C."/>
            <person name="Bowers J.E."/>
            <person name="Hubner S."/>
            <person name="Bellec A."/>
            <person name="Berard A."/>
            <person name="Berges H."/>
            <person name="Blanchet N."/>
            <person name="Boniface M.C."/>
            <person name="Brunel D."/>
            <person name="Catrice O."/>
            <person name="Chaidir N."/>
            <person name="Claudel C."/>
            <person name="Donnadieu C."/>
            <person name="Faraut T."/>
            <person name="Fievet G."/>
            <person name="Helmstetter N."/>
            <person name="King M."/>
            <person name="Knapp S.J."/>
            <person name="Lai Z."/>
            <person name="Le Paslier M.C."/>
            <person name="Lippi Y."/>
            <person name="Lorenzon L."/>
            <person name="Mandel J.R."/>
            <person name="Marage G."/>
            <person name="Marchand G."/>
            <person name="Marquand E."/>
            <person name="Bret-Mestries E."/>
            <person name="Morien E."/>
            <person name="Nambeesan S."/>
            <person name="Nguyen T."/>
            <person name="Pegot-Espagnet P."/>
            <person name="Pouilly N."/>
            <person name="Raftis F."/>
            <person name="Sallet E."/>
            <person name="Schiex T."/>
            <person name="Thomas J."/>
            <person name="Vandecasteele C."/>
            <person name="Vares D."/>
            <person name="Vear F."/>
            <person name="Vautrin S."/>
            <person name="Crespi M."/>
            <person name="Mangin B."/>
            <person name="Burke J.M."/>
            <person name="Salse J."/>
            <person name="Munos S."/>
            <person name="Vincourt P."/>
            <person name="Rieseberg L.H."/>
            <person name="Langlade N.B."/>
        </authorList>
    </citation>
    <scope>NUCLEOTIDE SEQUENCE [LARGE SCALE GENOMIC DNA]</scope>
    <source>
        <strain evidence="3">cv. SF193</strain>
        <tissue evidence="1">Leaves</tissue>
    </source>
</reference>
<accession>A0A251U3Z9</accession>
<dbReference type="Proteomes" id="UP000215914">
    <property type="component" value="Chromosome 8"/>
</dbReference>
<evidence type="ECO:0000313" key="2">
    <source>
        <dbReference type="EMBL" id="OTG17512.1"/>
    </source>
</evidence>
<sequence>MSLSLSDCATYDYMINVWIKMKQFFYQYHKASGVDLCNSHDVQELWFQMKMNNLKHSGSKEDDQGTEMVAKRKAMVLSFQPVSLTFDYVQLLRRDACVESVS</sequence>
<dbReference type="EMBL" id="CM007897">
    <property type="protein sequence ID" value="OTG17512.1"/>
    <property type="molecule type" value="Genomic_DNA"/>
</dbReference>
<dbReference type="Gramene" id="mRNA:HanXRQr2_Chr08g0323531">
    <property type="protein sequence ID" value="mRNA:HanXRQr2_Chr08g0323531"/>
    <property type="gene ID" value="HanXRQr2_Chr08g0323531"/>
</dbReference>
<protein>
    <submittedName>
        <fullName evidence="2">Uncharacterized protein</fullName>
    </submittedName>
</protein>
<dbReference type="EMBL" id="MNCJ02000323">
    <property type="protein sequence ID" value="KAF5794028.1"/>
    <property type="molecule type" value="Genomic_DNA"/>
</dbReference>
<reference evidence="2" key="2">
    <citation type="submission" date="2017-02" db="EMBL/GenBank/DDBJ databases">
        <title>Sunflower complete genome.</title>
        <authorList>
            <person name="Langlade N."/>
            <person name="Munos S."/>
        </authorList>
    </citation>
    <scope>NUCLEOTIDE SEQUENCE [LARGE SCALE GENOMIC DNA]</scope>
    <source>
        <tissue evidence="2">Leaves</tissue>
    </source>
</reference>
<evidence type="ECO:0000313" key="3">
    <source>
        <dbReference type="Proteomes" id="UP000215914"/>
    </source>
</evidence>
<gene>
    <name evidence="2" type="ORF">HannXRQ_Chr08g0212981</name>
    <name evidence="1" type="ORF">HanXRQr2_Chr08g0323531</name>
</gene>
<keyword evidence="3" id="KW-1185">Reference proteome</keyword>